<reference evidence="3" key="1">
    <citation type="journal article" date="2019" name="Int. J. Syst. Evol. Microbiol.">
        <title>The Global Catalogue of Microorganisms (GCM) 10K type strain sequencing project: providing services to taxonomists for standard genome sequencing and annotation.</title>
        <authorList>
            <consortium name="The Broad Institute Genomics Platform"/>
            <consortium name="The Broad Institute Genome Sequencing Center for Infectious Disease"/>
            <person name="Wu L."/>
            <person name="Ma J."/>
        </authorList>
    </citation>
    <scope>NUCLEOTIDE SEQUENCE [LARGE SCALE GENOMIC DNA]</scope>
    <source>
        <strain evidence="3">KCTC 22671</strain>
    </source>
</reference>
<evidence type="ECO:0000313" key="2">
    <source>
        <dbReference type="EMBL" id="MFD2890846.1"/>
    </source>
</evidence>
<feature type="signal peptide" evidence="1">
    <location>
        <begin position="1"/>
        <end position="22"/>
    </location>
</feature>
<name>A0ABW5YIE2_9FLAO</name>
<dbReference type="RefSeq" id="WP_379810357.1">
    <property type="nucleotide sequence ID" value="NZ_JBHUPC010000010.1"/>
</dbReference>
<protein>
    <submittedName>
        <fullName evidence="2">DUF5763 domain-containing protein</fullName>
    </submittedName>
</protein>
<comment type="caution">
    <text evidence="2">The sequence shown here is derived from an EMBL/GenBank/DDBJ whole genome shotgun (WGS) entry which is preliminary data.</text>
</comment>
<dbReference type="Pfam" id="PF19067">
    <property type="entry name" value="DUF5763"/>
    <property type="match status" value="1"/>
</dbReference>
<dbReference type="EMBL" id="JBHUPC010000010">
    <property type="protein sequence ID" value="MFD2890846.1"/>
    <property type="molecule type" value="Genomic_DNA"/>
</dbReference>
<dbReference type="InterPro" id="IPR043914">
    <property type="entry name" value="DUF5763"/>
</dbReference>
<evidence type="ECO:0000313" key="3">
    <source>
        <dbReference type="Proteomes" id="UP001597534"/>
    </source>
</evidence>
<accession>A0ABW5YIE2</accession>
<evidence type="ECO:0000256" key="1">
    <source>
        <dbReference type="SAM" id="SignalP"/>
    </source>
</evidence>
<proteinExistence type="predicted"/>
<organism evidence="2 3">
    <name type="scientific">Flavobacterium chuncheonense</name>
    <dbReference type="NCBI Taxonomy" id="2026653"/>
    <lineage>
        <taxon>Bacteria</taxon>
        <taxon>Pseudomonadati</taxon>
        <taxon>Bacteroidota</taxon>
        <taxon>Flavobacteriia</taxon>
        <taxon>Flavobacteriales</taxon>
        <taxon>Flavobacteriaceae</taxon>
        <taxon>Flavobacterium</taxon>
    </lineage>
</organism>
<sequence>MRKKRKYIYIILFLLFSITVSSQNVFKTPSGAKYHLATCRMVNNVSKELDLNDAIEKGLEPCKICNPPKSEKVNTLYQNKAKGTSTTVQCKGKTKKGTRCKHRTSIANGYCFQHNPDN</sequence>
<gene>
    <name evidence="2" type="ORF">ACFS5J_02335</name>
</gene>
<keyword evidence="3" id="KW-1185">Reference proteome</keyword>
<dbReference type="Proteomes" id="UP001597534">
    <property type="component" value="Unassembled WGS sequence"/>
</dbReference>
<dbReference type="InterPro" id="IPR035451">
    <property type="entry name" value="Ada-like_dom_sf"/>
</dbReference>
<feature type="chain" id="PRO_5046283129" evidence="1">
    <location>
        <begin position="23"/>
        <end position="118"/>
    </location>
</feature>
<dbReference type="SUPFAM" id="SSF57884">
    <property type="entry name" value="Ada DNA repair protein, N-terminal domain (N-Ada 10)"/>
    <property type="match status" value="1"/>
</dbReference>
<keyword evidence="1" id="KW-0732">Signal</keyword>